<name>A0A9P1GDC5_9DINO</name>
<dbReference type="AlphaFoldDB" id="A0A9P1GDC5"/>
<dbReference type="Pfam" id="PF05637">
    <property type="entry name" value="Glyco_transf_34"/>
    <property type="match status" value="2"/>
</dbReference>
<evidence type="ECO:0000313" key="4">
    <source>
        <dbReference type="EMBL" id="CAI4006597.1"/>
    </source>
</evidence>
<evidence type="ECO:0000313" key="7">
    <source>
        <dbReference type="Proteomes" id="UP001152797"/>
    </source>
</evidence>
<dbReference type="InterPro" id="IPR029044">
    <property type="entry name" value="Nucleotide-diphossugar_trans"/>
</dbReference>
<comment type="caution">
    <text evidence="4">The sequence shown here is derived from an EMBL/GenBank/DDBJ whole genome shotgun (WGS) entry which is preliminary data.</text>
</comment>
<accession>A0A9P1GDC5</accession>
<dbReference type="GO" id="GO:0000139">
    <property type="term" value="C:Golgi membrane"/>
    <property type="evidence" value="ECO:0007669"/>
    <property type="project" value="TreeGrafter"/>
</dbReference>
<protein>
    <submittedName>
        <fullName evidence="6">Nucleotide-diphospho-sugar transferase domain-containing protein</fullName>
    </submittedName>
</protein>
<dbReference type="SUPFAM" id="SSF53448">
    <property type="entry name" value="Nucleotide-diphospho-sugar transferases"/>
    <property type="match status" value="1"/>
</dbReference>
<gene>
    <name evidence="4" type="ORF">C1SCF055_LOCUS32227</name>
</gene>
<organism evidence="4">
    <name type="scientific">Cladocopium goreaui</name>
    <dbReference type="NCBI Taxonomy" id="2562237"/>
    <lineage>
        <taxon>Eukaryota</taxon>
        <taxon>Sar</taxon>
        <taxon>Alveolata</taxon>
        <taxon>Dinophyceae</taxon>
        <taxon>Suessiales</taxon>
        <taxon>Symbiodiniaceae</taxon>
        <taxon>Cladocopium</taxon>
    </lineage>
</organism>
<proteinExistence type="inferred from homology"/>
<dbReference type="Gene3D" id="3.90.550.10">
    <property type="entry name" value="Spore Coat Polysaccharide Biosynthesis Protein SpsA, Chain A"/>
    <property type="match status" value="1"/>
</dbReference>
<dbReference type="PANTHER" id="PTHR31306:SF4">
    <property type="entry name" value="ALPHA-1,2-GALACTOSYLTRANSFERASE"/>
    <property type="match status" value="1"/>
</dbReference>
<keyword evidence="3 6" id="KW-0808">Transferase</keyword>
<evidence type="ECO:0000256" key="2">
    <source>
        <dbReference type="ARBA" id="ARBA00022676"/>
    </source>
</evidence>
<evidence type="ECO:0000313" key="6">
    <source>
        <dbReference type="EMBL" id="CAL4793909.1"/>
    </source>
</evidence>
<dbReference type="EMBL" id="CAMXCT020003860">
    <property type="protein sequence ID" value="CAL1159972.1"/>
    <property type="molecule type" value="Genomic_DNA"/>
</dbReference>
<dbReference type="InterPro" id="IPR008630">
    <property type="entry name" value="Glyco_trans_34"/>
</dbReference>
<dbReference type="GO" id="GO:0006487">
    <property type="term" value="P:protein N-linked glycosylation"/>
    <property type="evidence" value="ECO:0007669"/>
    <property type="project" value="TreeGrafter"/>
</dbReference>
<dbReference type="PANTHER" id="PTHR31306">
    <property type="entry name" value="ALPHA-1,6-MANNOSYLTRANSFERASE MNN11-RELATED"/>
    <property type="match status" value="1"/>
</dbReference>
<comment type="similarity">
    <text evidence="1">Belongs to the glycosyltransferase 34 family.</text>
</comment>
<keyword evidence="2" id="KW-0328">Glycosyltransferase</keyword>
<dbReference type="EMBL" id="CAMXCT010003860">
    <property type="protein sequence ID" value="CAI4006597.1"/>
    <property type="molecule type" value="Genomic_DNA"/>
</dbReference>
<dbReference type="EMBL" id="CAMXCT030003860">
    <property type="protein sequence ID" value="CAL4793909.1"/>
    <property type="molecule type" value="Genomic_DNA"/>
</dbReference>
<evidence type="ECO:0000313" key="5">
    <source>
        <dbReference type="EMBL" id="CAL1159972.1"/>
    </source>
</evidence>
<reference evidence="5" key="2">
    <citation type="submission" date="2024-04" db="EMBL/GenBank/DDBJ databases">
        <authorList>
            <person name="Chen Y."/>
            <person name="Shah S."/>
            <person name="Dougan E. K."/>
            <person name="Thang M."/>
            <person name="Chan C."/>
        </authorList>
    </citation>
    <scope>NUCLEOTIDE SEQUENCE [LARGE SCALE GENOMIC DNA]</scope>
</reference>
<evidence type="ECO:0000256" key="1">
    <source>
        <dbReference type="ARBA" id="ARBA00005664"/>
    </source>
</evidence>
<dbReference type="GO" id="GO:0016757">
    <property type="term" value="F:glycosyltransferase activity"/>
    <property type="evidence" value="ECO:0007669"/>
    <property type="project" value="UniProtKB-KW"/>
</dbReference>
<keyword evidence="7" id="KW-1185">Reference proteome</keyword>
<sequence length="260" mass="29370">MEPARLNHQRYCARHGYTYACLEENIAQRSDPTWSKIPHVLNLLQQGADFVFWMDADSLFISDGADLQWACDLNKDFVFAGDLNVVFNAGHFLAKRTDWTQQFLSDAFRIHPWTDWEDNGAMMILLGGGSAEDPSTWRRSFEAMKVPTRTQAECQVAMSKLLPSLAEHVEVVPQHLLNAYEWPQGGGKMALLRGDPILHFAGCSAVAKQDLVASFASCNGDPSFLFDWTAGKRTEILERLANQGFVTFRLFFLKMNQKTT</sequence>
<reference evidence="4" key="1">
    <citation type="submission" date="2022-10" db="EMBL/GenBank/DDBJ databases">
        <authorList>
            <person name="Chen Y."/>
            <person name="Dougan E. K."/>
            <person name="Chan C."/>
            <person name="Rhodes N."/>
            <person name="Thang M."/>
        </authorList>
    </citation>
    <scope>NUCLEOTIDE SEQUENCE</scope>
</reference>
<dbReference type="Proteomes" id="UP001152797">
    <property type="component" value="Unassembled WGS sequence"/>
</dbReference>
<evidence type="ECO:0000256" key="3">
    <source>
        <dbReference type="ARBA" id="ARBA00022679"/>
    </source>
</evidence>
<dbReference type="OrthoDB" id="414017at2759"/>